<dbReference type="GO" id="GO:0005829">
    <property type="term" value="C:cytosol"/>
    <property type="evidence" value="ECO:0007669"/>
    <property type="project" value="TreeGrafter"/>
</dbReference>
<accession>A0A7Z0WSX3</accession>
<dbReference type="SUPFAM" id="SSF160582">
    <property type="entry name" value="MbtH-like"/>
    <property type="match status" value="1"/>
</dbReference>
<dbReference type="RefSeq" id="WP_075131316.1">
    <property type="nucleotide sequence ID" value="NZ_MSIF01000001.1"/>
</dbReference>
<dbReference type="InterPro" id="IPR037407">
    <property type="entry name" value="MLP_fam"/>
</dbReference>
<dbReference type="SMART" id="SM00923">
    <property type="entry name" value="MbtH"/>
    <property type="match status" value="1"/>
</dbReference>
<proteinExistence type="predicted"/>
<dbReference type="GO" id="GO:0019290">
    <property type="term" value="P:siderophore biosynthetic process"/>
    <property type="evidence" value="ECO:0007669"/>
    <property type="project" value="TreeGrafter"/>
</dbReference>
<dbReference type="AlphaFoldDB" id="A0A7Z0WSX3"/>
<dbReference type="InterPro" id="IPR005153">
    <property type="entry name" value="MbtH-like_dom"/>
</dbReference>
<organism evidence="2 3">
    <name type="scientific">Actinophytocola xinjiangensis</name>
    <dbReference type="NCBI Taxonomy" id="485602"/>
    <lineage>
        <taxon>Bacteria</taxon>
        <taxon>Bacillati</taxon>
        <taxon>Actinomycetota</taxon>
        <taxon>Actinomycetes</taxon>
        <taxon>Pseudonocardiales</taxon>
        <taxon>Pseudonocardiaceae</taxon>
    </lineage>
</organism>
<dbReference type="Pfam" id="PF03621">
    <property type="entry name" value="MbtH"/>
    <property type="match status" value="1"/>
</dbReference>
<gene>
    <name evidence="2" type="ORF">BLA60_04370</name>
</gene>
<dbReference type="PANTHER" id="PTHR38444:SF1">
    <property type="entry name" value="ENTEROBACTIN BIOSYNTHESIS PROTEIN YBDZ"/>
    <property type="match status" value="1"/>
</dbReference>
<feature type="domain" description="MbtH-like" evidence="1">
    <location>
        <begin position="2"/>
        <end position="51"/>
    </location>
</feature>
<sequence length="74" mass="8070">MNVLDDPDGHFLALRNDDGQFSLWPAVVDVPAGWSTVWAGGRQECLDYVAREWTDLIPASRGSSPGELAEAPRS</sequence>
<evidence type="ECO:0000313" key="2">
    <source>
        <dbReference type="EMBL" id="OLF14368.1"/>
    </source>
</evidence>
<evidence type="ECO:0000259" key="1">
    <source>
        <dbReference type="SMART" id="SM00923"/>
    </source>
</evidence>
<comment type="caution">
    <text evidence="2">The sequence shown here is derived from an EMBL/GenBank/DDBJ whole genome shotgun (WGS) entry which is preliminary data.</text>
</comment>
<protein>
    <recommendedName>
        <fullName evidence="1">MbtH-like domain-containing protein</fullName>
    </recommendedName>
</protein>
<keyword evidence="3" id="KW-1185">Reference proteome</keyword>
<reference evidence="2 3" key="1">
    <citation type="submission" date="2016-12" db="EMBL/GenBank/DDBJ databases">
        <title>The draft genome sequence of Actinophytocola xinjiangensis.</title>
        <authorList>
            <person name="Wang W."/>
            <person name="Yuan L."/>
        </authorList>
    </citation>
    <scope>NUCLEOTIDE SEQUENCE [LARGE SCALE GENOMIC DNA]</scope>
    <source>
        <strain evidence="2 3">CGMCC 4.4663</strain>
    </source>
</reference>
<evidence type="ECO:0000313" key="3">
    <source>
        <dbReference type="Proteomes" id="UP000185696"/>
    </source>
</evidence>
<name>A0A7Z0WSX3_9PSEU</name>
<dbReference type="Gene3D" id="3.90.820.10">
    <property type="entry name" value="Structural Genomics, Unknown Function 30-nov-00 1gh9 Mol_id"/>
    <property type="match status" value="1"/>
</dbReference>
<dbReference type="PANTHER" id="PTHR38444">
    <property type="entry name" value="ENTEROBACTIN BIOSYNTHESIS PROTEIN YBDZ"/>
    <property type="match status" value="1"/>
</dbReference>
<dbReference type="EMBL" id="MSIF01000001">
    <property type="protein sequence ID" value="OLF14368.1"/>
    <property type="molecule type" value="Genomic_DNA"/>
</dbReference>
<dbReference type="OrthoDB" id="7584480at2"/>
<dbReference type="InterPro" id="IPR038020">
    <property type="entry name" value="MbtH-like_sf"/>
</dbReference>
<dbReference type="Proteomes" id="UP000185696">
    <property type="component" value="Unassembled WGS sequence"/>
</dbReference>